<dbReference type="Ensembl" id="ENSEBUT00000014639.1">
    <property type="protein sequence ID" value="ENSEBUP00000014062.1"/>
    <property type="gene ID" value="ENSEBUG00000008862.1"/>
</dbReference>
<dbReference type="Pfam" id="PF04241">
    <property type="entry name" value="DUF423"/>
    <property type="match status" value="1"/>
</dbReference>
<evidence type="ECO:0000256" key="5">
    <source>
        <dbReference type="ARBA" id="ARBA00023136"/>
    </source>
</evidence>
<dbReference type="OMA" id="VEYQFYH"/>
<evidence type="ECO:0000313" key="7">
    <source>
        <dbReference type="Ensembl" id="ENSEBUP00000014062.1"/>
    </source>
</evidence>
<reference evidence="7" key="1">
    <citation type="submission" date="2025-08" db="UniProtKB">
        <authorList>
            <consortium name="Ensembl"/>
        </authorList>
    </citation>
    <scope>IDENTIFICATION</scope>
</reference>
<evidence type="ECO:0000256" key="1">
    <source>
        <dbReference type="ARBA" id="ARBA00004141"/>
    </source>
</evidence>
<feature type="transmembrane region" description="Helical" evidence="6">
    <location>
        <begin position="6"/>
        <end position="25"/>
    </location>
</feature>
<dbReference type="Proteomes" id="UP000694388">
    <property type="component" value="Unplaced"/>
</dbReference>
<comment type="subcellular location">
    <subcellularLocation>
        <location evidence="1">Membrane</location>
        <topology evidence="1">Multi-pass membrane protein</topology>
    </subcellularLocation>
</comment>
<accession>A0A8C4QEB2</accession>
<evidence type="ECO:0000256" key="2">
    <source>
        <dbReference type="ARBA" id="ARBA00006208"/>
    </source>
</evidence>
<evidence type="ECO:0000256" key="4">
    <source>
        <dbReference type="ARBA" id="ARBA00022989"/>
    </source>
</evidence>
<dbReference type="GeneTree" id="ENSGT00390000000334"/>
<keyword evidence="8" id="KW-1185">Reference proteome</keyword>
<evidence type="ECO:0000256" key="6">
    <source>
        <dbReference type="SAM" id="Phobius"/>
    </source>
</evidence>
<feature type="transmembrane region" description="Helical" evidence="6">
    <location>
        <begin position="63"/>
        <end position="85"/>
    </location>
</feature>
<protein>
    <submittedName>
        <fullName evidence="7">Transmembrane protein 256</fullName>
    </submittedName>
</protein>
<evidence type="ECO:0000313" key="8">
    <source>
        <dbReference type="Proteomes" id="UP000694388"/>
    </source>
</evidence>
<dbReference type="PANTHER" id="PTHR43461">
    <property type="entry name" value="TRANSMEMBRANE PROTEIN 256"/>
    <property type="match status" value="1"/>
</dbReference>
<name>A0A8C4QEB2_EPTBU</name>
<dbReference type="GO" id="GO:0016020">
    <property type="term" value="C:membrane"/>
    <property type="evidence" value="ECO:0007669"/>
    <property type="project" value="UniProtKB-SubCell"/>
</dbReference>
<proteinExistence type="inferred from homology"/>
<dbReference type="PANTHER" id="PTHR43461:SF1">
    <property type="entry name" value="TRANSMEMBRANE PROTEIN 256"/>
    <property type="match status" value="1"/>
</dbReference>
<organism evidence="7 8">
    <name type="scientific">Eptatretus burgeri</name>
    <name type="common">Inshore hagfish</name>
    <dbReference type="NCBI Taxonomy" id="7764"/>
    <lineage>
        <taxon>Eukaryota</taxon>
        <taxon>Metazoa</taxon>
        <taxon>Chordata</taxon>
        <taxon>Craniata</taxon>
        <taxon>Vertebrata</taxon>
        <taxon>Cyclostomata</taxon>
        <taxon>Myxini</taxon>
        <taxon>Myxiniformes</taxon>
        <taxon>Myxinidae</taxon>
        <taxon>Eptatretinae</taxon>
        <taxon>Eptatretus</taxon>
    </lineage>
</organism>
<feature type="transmembrane region" description="Helical" evidence="6">
    <location>
        <begin position="91"/>
        <end position="110"/>
    </location>
</feature>
<keyword evidence="3 6" id="KW-0812">Transmembrane</keyword>
<keyword evidence="4 6" id="KW-1133">Transmembrane helix</keyword>
<reference evidence="7" key="2">
    <citation type="submission" date="2025-09" db="UniProtKB">
        <authorList>
            <consortium name="Ensembl"/>
        </authorList>
    </citation>
    <scope>IDENTIFICATION</scope>
</reference>
<evidence type="ECO:0000256" key="3">
    <source>
        <dbReference type="ARBA" id="ARBA00022692"/>
    </source>
</evidence>
<comment type="similarity">
    <text evidence="2">Belongs to the TMEM256 family.</text>
</comment>
<sequence>MASGRFFIRVAGLSGALAVSAGAYVRWWLKKRKRWTFVYTTANRYHYIHTLALLGVPHCRHPLMAGSLLTAGMVFFCGSCYAHALLENGNVRSVTPFGGMCLIAGWLTMIL</sequence>
<dbReference type="InterPro" id="IPR006696">
    <property type="entry name" value="DUF423"/>
</dbReference>
<dbReference type="AlphaFoldDB" id="A0A8C4QEB2"/>
<keyword evidence="5 6" id="KW-0472">Membrane</keyword>